<dbReference type="AlphaFoldDB" id="A0A0D9YP69"/>
<dbReference type="Proteomes" id="UP000026961">
    <property type="component" value="Chromosome 2"/>
</dbReference>
<protein>
    <submittedName>
        <fullName evidence="2">Uncharacterized protein</fullName>
    </submittedName>
</protein>
<dbReference type="Gramene" id="OGLUM02G08510.1">
    <property type="protein sequence ID" value="OGLUM02G08510.1"/>
    <property type="gene ID" value="OGLUM02G08510"/>
</dbReference>
<name>A0A0D9YP69_9ORYZ</name>
<feature type="compositionally biased region" description="Polar residues" evidence="1">
    <location>
        <begin position="56"/>
        <end position="65"/>
    </location>
</feature>
<accession>A0A0D9YP69</accession>
<reference evidence="2" key="1">
    <citation type="submission" date="2015-04" db="UniProtKB">
        <authorList>
            <consortium name="EnsemblPlants"/>
        </authorList>
    </citation>
    <scope>IDENTIFICATION</scope>
</reference>
<dbReference type="EnsemblPlants" id="OGLUM02G08510.1">
    <property type="protein sequence ID" value="OGLUM02G08510.1"/>
    <property type="gene ID" value="OGLUM02G08510"/>
</dbReference>
<evidence type="ECO:0000313" key="2">
    <source>
        <dbReference type="EnsemblPlants" id="OGLUM02G08510.1"/>
    </source>
</evidence>
<dbReference type="HOGENOM" id="CLU_2337049_0_0_1"/>
<organism evidence="2">
    <name type="scientific">Oryza glumipatula</name>
    <dbReference type="NCBI Taxonomy" id="40148"/>
    <lineage>
        <taxon>Eukaryota</taxon>
        <taxon>Viridiplantae</taxon>
        <taxon>Streptophyta</taxon>
        <taxon>Embryophyta</taxon>
        <taxon>Tracheophyta</taxon>
        <taxon>Spermatophyta</taxon>
        <taxon>Magnoliopsida</taxon>
        <taxon>Liliopsida</taxon>
        <taxon>Poales</taxon>
        <taxon>Poaceae</taxon>
        <taxon>BOP clade</taxon>
        <taxon>Oryzoideae</taxon>
        <taxon>Oryzeae</taxon>
        <taxon>Oryzinae</taxon>
        <taxon>Oryza</taxon>
    </lineage>
</organism>
<evidence type="ECO:0000313" key="3">
    <source>
        <dbReference type="Proteomes" id="UP000026961"/>
    </source>
</evidence>
<proteinExistence type="predicted"/>
<sequence length="98" mass="10820">MTAERRGVARLQCGSRRRVGGSGVRLRRVVPVRLRAGDCGVRQRLRAGSATGAMSEVSSNAQIPSLATRGQYGPEKKSDRQITYRSTCCMDRFICEPY</sequence>
<feature type="region of interest" description="Disordered" evidence="1">
    <location>
        <begin position="50"/>
        <end position="78"/>
    </location>
</feature>
<reference evidence="2" key="2">
    <citation type="submission" date="2018-05" db="EMBL/GenBank/DDBJ databases">
        <title>OgluRS3 (Oryza glumaepatula Reference Sequence Version 3).</title>
        <authorList>
            <person name="Zhang J."/>
            <person name="Kudrna D."/>
            <person name="Lee S."/>
            <person name="Talag J."/>
            <person name="Welchert J."/>
            <person name="Wing R.A."/>
        </authorList>
    </citation>
    <scope>NUCLEOTIDE SEQUENCE [LARGE SCALE GENOMIC DNA]</scope>
</reference>
<keyword evidence="3" id="KW-1185">Reference proteome</keyword>
<evidence type="ECO:0000256" key="1">
    <source>
        <dbReference type="SAM" id="MobiDB-lite"/>
    </source>
</evidence>